<evidence type="ECO:0000313" key="2">
    <source>
        <dbReference type="EMBL" id="TXE08287.1"/>
    </source>
</evidence>
<name>A0A5C7AIZ0_9FLAO</name>
<comment type="caution">
    <text evidence="2">The sequence shown here is derived from an EMBL/GenBank/DDBJ whole genome shotgun (WGS) entry which is preliminary data.</text>
</comment>
<keyword evidence="1" id="KW-1133">Transmembrane helix</keyword>
<evidence type="ECO:0000313" key="3">
    <source>
        <dbReference type="Proteomes" id="UP000321734"/>
    </source>
</evidence>
<accession>A0A5C7AIZ0</accession>
<feature type="transmembrane region" description="Helical" evidence="1">
    <location>
        <begin position="5"/>
        <end position="22"/>
    </location>
</feature>
<dbReference type="Proteomes" id="UP000321734">
    <property type="component" value="Unassembled WGS sequence"/>
</dbReference>
<proteinExistence type="predicted"/>
<dbReference type="EMBL" id="VORX01000003">
    <property type="protein sequence ID" value="TXE08287.1"/>
    <property type="molecule type" value="Genomic_DNA"/>
</dbReference>
<evidence type="ECO:0000256" key="1">
    <source>
        <dbReference type="SAM" id="Phobius"/>
    </source>
</evidence>
<dbReference type="AlphaFoldDB" id="A0A5C7AIZ0"/>
<keyword evidence="1" id="KW-0472">Membrane</keyword>
<protein>
    <submittedName>
        <fullName evidence="2">Uncharacterized protein</fullName>
    </submittedName>
</protein>
<dbReference type="RefSeq" id="WP_146892039.1">
    <property type="nucleotide sequence ID" value="NZ_VORX01000003.1"/>
</dbReference>
<keyword evidence="1" id="KW-0812">Transmembrane</keyword>
<reference evidence="2 3" key="1">
    <citation type="submission" date="2019-08" db="EMBL/GenBank/DDBJ databases">
        <title>Genome sequence of Gelidibacter salicanalis IC162T.</title>
        <authorList>
            <person name="Bowman J.P."/>
        </authorList>
    </citation>
    <scope>NUCLEOTIDE SEQUENCE [LARGE SCALE GENOMIC DNA]</scope>
    <source>
        <strain evidence="2 3">IC162</strain>
    </source>
</reference>
<keyword evidence="3" id="KW-1185">Reference proteome</keyword>
<gene>
    <name evidence="2" type="ORF">ES711_07190</name>
</gene>
<organism evidence="2 3">
    <name type="scientific">Gelidibacter salicanalis</name>
    <dbReference type="NCBI Taxonomy" id="291193"/>
    <lineage>
        <taxon>Bacteria</taxon>
        <taxon>Pseudomonadati</taxon>
        <taxon>Bacteroidota</taxon>
        <taxon>Flavobacteriia</taxon>
        <taxon>Flavobacteriales</taxon>
        <taxon>Flavobacteriaceae</taxon>
        <taxon>Gelidibacter</taxon>
    </lineage>
</organism>
<sequence length="116" mass="13500">MKKIIYIIIGIVIIAMFVSNTSENEFLNKIDNSKDPLNKHFMLRLFKNAKPILESNEYYFSPVFDMKFTNLGLFSIANIESGWMGTLRIDGKYLGENVNKVSKEKYLLIFGKEFKM</sequence>